<dbReference type="AlphaFoldDB" id="A0AAW1U5T2"/>
<dbReference type="SUPFAM" id="SSF48726">
    <property type="entry name" value="Immunoglobulin"/>
    <property type="match status" value="1"/>
</dbReference>
<gene>
    <name evidence="1" type="ORF">WA026_007631</name>
</gene>
<proteinExistence type="predicted"/>
<protein>
    <recommendedName>
        <fullName evidence="3">Immunoglobulin I-set domain-containing protein</fullName>
    </recommendedName>
</protein>
<dbReference type="EMBL" id="JARQZJ010000033">
    <property type="protein sequence ID" value="KAK9875236.1"/>
    <property type="molecule type" value="Genomic_DNA"/>
</dbReference>
<evidence type="ECO:0008006" key="3">
    <source>
        <dbReference type="Google" id="ProtNLM"/>
    </source>
</evidence>
<organism evidence="1 2">
    <name type="scientific">Henosepilachna vigintioctopunctata</name>
    <dbReference type="NCBI Taxonomy" id="420089"/>
    <lineage>
        <taxon>Eukaryota</taxon>
        <taxon>Metazoa</taxon>
        <taxon>Ecdysozoa</taxon>
        <taxon>Arthropoda</taxon>
        <taxon>Hexapoda</taxon>
        <taxon>Insecta</taxon>
        <taxon>Pterygota</taxon>
        <taxon>Neoptera</taxon>
        <taxon>Endopterygota</taxon>
        <taxon>Coleoptera</taxon>
        <taxon>Polyphaga</taxon>
        <taxon>Cucujiformia</taxon>
        <taxon>Coccinelloidea</taxon>
        <taxon>Coccinellidae</taxon>
        <taxon>Epilachninae</taxon>
        <taxon>Epilachnini</taxon>
        <taxon>Henosepilachna</taxon>
    </lineage>
</organism>
<dbReference type="Proteomes" id="UP001431783">
    <property type="component" value="Unassembled WGS sequence"/>
</dbReference>
<evidence type="ECO:0000313" key="1">
    <source>
        <dbReference type="EMBL" id="KAK9875236.1"/>
    </source>
</evidence>
<keyword evidence="2" id="KW-1185">Reference proteome</keyword>
<accession>A0AAW1U5T2</accession>
<sequence>MNIPGSFFRFSNSLGFFKKDLLYLKRKRAICYRGRKAYEFRMKHITTQYLFGEDVEIFQNVSGGIIMSDHSLVLQSVTRATVGEYRCVATNAEGKGSSNPIKLVVRCEYSNILHVFVRNL</sequence>
<comment type="caution">
    <text evidence="1">The sequence shown here is derived from an EMBL/GenBank/DDBJ whole genome shotgun (WGS) entry which is preliminary data.</text>
</comment>
<dbReference type="InterPro" id="IPR036179">
    <property type="entry name" value="Ig-like_dom_sf"/>
</dbReference>
<reference evidence="1 2" key="1">
    <citation type="submission" date="2023-03" db="EMBL/GenBank/DDBJ databases">
        <title>Genome insight into feeding habits of ladybird beetles.</title>
        <authorList>
            <person name="Li H.-S."/>
            <person name="Huang Y.-H."/>
            <person name="Pang H."/>
        </authorList>
    </citation>
    <scope>NUCLEOTIDE SEQUENCE [LARGE SCALE GENOMIC DNA]</scope>
    <source>
        <strain evidence="1">SYSU_2023b</strain>
        <tissue evidence="1">Whole body</tissue>
    </source>
</reference>
<dbReference type="Gene3D" id="2.60.40.10">
    <property type="entry name" value="Immunoglobulins"/>
    <property type="match status" value="1"/>
</dbReference>
<evidence type="ECO:0000313" key="2">
    <source>
        <dbReference type="Proteomes" id="UP001431783"/>
    </source>
</evidence>
<dbReference type="InterPro" id="IPR013783">
    <property type="entry name" value="Ig-like_fold"/>
</dbReference>
<name>A0AAW1U5T2_9CUCU</name>